<dbReference type="InterPro" id="IPR025110">
    <property type="entry name" value="AMP-bd_C"/>
</dbReference>
<protein>
    <submittedName>
        <fullName evidence="6">Cyclohexanecarboxylate-CoA ligase</fullName>
        <ecNumber evidence="6">6.2.1.-</ecNumber>
    </submittedName>
</protein>
<dbReference type="PANTHER" id="PTHR43201">
    <property type="entry name" value="ACYL-COA SYNTHETASE"/>
    <property type="match status" value="1"/>
</dbReference>
<dbReference type="EC" id="6.2.1.-" evidence="6"/>
<dbReference type="Pfam" id="PF00501">
    <property type="entry name" value="AMP-binding"/>
    <property type="match status" value="1"/>
</dbReference>
<keyword evidence="3" id="KW-0479">Metal-binding</keyword>
<organism evidence="6 7">
    <name type="scientific">Allorhizobium borbori</name>
    <dbReference type="NCBI Taxonomy" id="485907"/>
    <lineage>
        <taxon>Bacteria</taxon>
        <taxon>Pseudomonadati</taxon>
        <taxon>Pseudomonadota</taxon>
        <taxon>Alphaproteobacteria</taxon>
        <taxon>Hyphomicrobiales</taxon>
        <taxon>Rhizobiaceae</taxon>
        <taxon>Rhizobium/Agrobacterium group</taxon>
        <taxon>Allorhizobium</taxon>
    </lineage>
</organism>
<dbReference type="GO" id="GO:0031956">
    <property type="term" value="F:medium-chain fatty acid-CoA ligase activity"/>
    <property type="evidence" value="ECO:0007669"/>
    <property type="project" value="TreeGrafter"/>
</dbReference>
<dbReference type="RefSeq" id="WP_183791848.1">
    <property type="nucleotide sequence ID" value="NZ_JACIDU010000006.1"/>
</dbReference>
<keyword evidence="7" id="KW-1185">Reference proteome</keyword>
<dbReference type="InterPro" id="IPR045851">
    <property type="entry name" value="AMP-bd_C_sf"/>
</dbReference>
<dbReference type="Gene3D" id="3.30.300.30">
    <property type="match status" value="1"/>
</dbReference>
<sequence length="551" mass="61548">MKFDAILMEPRRARMEAEGHWRGMTLLDYFEEKLAANPDRITLSAYTVADGACRNFTYRELDRLSDLAAVGLHRLGLGKDDVLSSQLPNGWEFVVLYLACRKLGVVFNPVMPIFREHELLFMLKHGEAKALVVPKLFRNFDHEAMADGMRPQLPDLKHVIVMGSGTENDFERLLLDPSFADEPDIERLTTEHRGDGNDVCQLIYTSGTTGEPKGVMHTANTMYSNLVPYGERLHLSADTQLLMASPMAHQTGFMYGLLLPVQLGARMILMDVWDKTLAAKLIAEEKISFTMASTPFLMDLTNAVEELGTDSSSLKIFLCAGTAIPGSLVERAGKVLGTRIISAWGMTENGAVTVVAPEDDPERSINTDGFVLPGMELQIRGTDGKPVPVGHEGELYVRGCSNFVGYLRRPEWNNTDAEGWFDTGDIARMDDRGYIRICGRSKDIIIRGAENIPVIEVESLLYKHPAIQQVAIVGYPDERLGERACAFVVPRPDKSFDFAEMTRFLKELHLAQQYFPERLEIRDKLPATASGKIQKFALRNLLKAEFEARAS</sequence>
<reference evidence="6 7" key="1">
    <citation type="submission" date="2020-08" db="EMBL/GenBank/DDBJ databases">
        <title>Genomic Encyclopedia of Type Strains, Phase IV (KMG-IV): sequencing the most valuable type-strain genomes for metagenomic binning, comparative biology and taxonomic classification.</title>
        <authorList>
            <person name="Goeker M."/>
        </authorList>
    </citation>
    <scope>NUCLEOTIDE SEQUENCE [LARGE SCALE GENOMIC DNA]</scope>
    <source>
        <strain evidence="6 7">DSM 26385</strain>
    </source>
</reference>
<evidence type="ECO:0000256" key="3">
    <source>
        <dbReference type="ARBA" id="ARBA00022723"/>
    </source>
</evidence>
<evidence type="ECO:0000259" key="5">
    <source>
        <dbReference type="Pfam" id="PF13193"/>
    </source>
</evidence>
<comment type="similarity">
    <text evidence="1">Belongs to the ATP-dependent AMP-binding enzyme family.</text>
</comment>
<evidence type="ECO:0000256" key="2">
    <source>
        <dbReference type="ARBA" id="ARBA00022598"/>
    </source>
</evidence>
<dbReference type="GO" id="GO:0006631">
    <property type="term" value="P:fatty acid metabolic process"/>
    <property type="evidence" value="ECO:0007669"/>
    <property type="project" value="TreeGrafter"/>
</dbReference>
<dbReference type="PROSITE" id="PS00455">
    <property type="entry name" value="AMP_BINDING"/>
    <property type="match status" value="1"/>
</dbReference>
<dbReference type="GO" id="GO:0046872">
    <property type="term" value="F:metal ion binding"/>
    <property type="evidence" value="ECO:0007669"/>
    <property type="project" value="UniProtKB-KW"/>
</dbReference>
<comment type="caution">
    <text evidence="6">The sequence shown here is derived from an EMBL/GenBank/DDBJ whole genome shotgun (WGS) entry which is preliminary data.</text>
</comment>
<dbReference type="AlphaFoldDB" id="A0A7W6K1C0"/>
<dbReference type="InterPro" id="IPR042099">
    <property type="entry name" value="ANL_N_sf"/>
</dbReference>
<dbReference type="PANTHER" id="PTHR43201:SF5">
    <property type="entry name" value="MEDIUM-CHAIN ACYL-COA LIGASE ACSF2, MITOCHONDRIAL"/>
    <property type="match status" value="1"/>
</dbReference>
<evidence type="ECO:0000313" key="7">
    <source>
        <dbReference type="Proteomes" id="UP000584824"/>
    </source>
</evidence>
<dbReference type="EMBL" id="JACIDU010000006">
    <property type="protein sequence ID" value="MBB4103390.1"/>
    <property type="molecule type" value="Genomic_DNA"/>
</dbReference>
<feature type="domain" description="AMP-binding enzyme C-terminal" evidence="5">
    <location>
        <begin position="456"/>
        <end position="532"/>
    </location>
</feature>
<evidence type="ECO:0000313" key="6">
    <source>
        <dbReference type="EMBL" id="MBB4103390.1"/>
    </source>
</evidence>
<evidence type="ECO:0000256" key="1">
    <source>
        <dbReference type="ARBA" id="ARBA00006432"/>
    </source>
</evidence>
<dbReference type="Gene3D" id="3.40.50.12780">
    <property type="entry name" value="N-terminal domain of ligase-like"/>
    <property type="match status" value="1"/>
</dbReference>
<accession>A0A7W6K1C0</accession>
<dbReference type="InterPro" id="IPR020845">
    <property type="entry name" value="AMP-binding_CS"/>
</dbReference>
<dbReference type="Proteomes" id="UP000584824">
    <property type="component" value="Unassembled WGS sequence"/>
</dbReference>
<proteinExistence type="inferred from homology"/>
<evidence type="ECO:0000259" key="4">
    <source>
        <dbReference type="Pfam" id="PF00501"/>
    </source>
</evidence>
<feature type="domain" description="AMP-dependent synthetase/ligase" evidence="4">
    <location>
        <begin position="30"/>
        <end position="407"/>
    </location>
</feature>
<name>A0A7W6K1C0_9HYPH</name>
<dbReference type="SUPFAM" id="SSF56801">
    <property type="entry name" value="Acetyl-CoA synthetase-like"/>
    <property type="match status" value="1"/>
</dbReference>
<dbReference type="Pfam" id="PF13193">
    <property type="entry name" value="AMP-binding_C"/>
    <property type="match status" value="1"/>
</dbReference>
<gene>
    <name evidence="6" type="ORF">GGQ66_001947</name>
</gene>
<keyword evidence="2 6" id="KW-0436">Ligase</keyword>
<dbReference type="InterPro" id="IPR000873">
    <property type="entry name" value="AMP-dep_synth/lig_dom"/>
</dbReference>